<evidence type="ECO:0000313" key="4">
    <source>
        <dbReference type="EMBL" id="ERL07906.1"/>
    </source>
</evidence>
<dbReference type="GO" id="GO:0045900">
    <property type="term" value="P:negative regulation of translational elongation"/>
    <property type="evidence" value="ECO:0007669"/>
    <property type="project" value="TreeGrafter"/>
</dbReference>
<dbReference type="Gene3D" id="3.30.160.100">
    <property type="entry name" value="Ribosome hibernation promotion factor-like"/>
    <property type="match status" value="1"/>
</dbReference>
<dbReference type="Proteomes" id="UP000016638">
    <property type="component" value="Unassembled WGS sequence"/>
</dbReference>
<evidence type="ECO:0000259" key="3">
    <source>
        <dbReference type="Pfam" id="PF16321"/>
    </source>
</evidence>
<dbReference type="Gene3D" id="3.30.505.50">
    <property type="entry name" value="Sigma 54 modulation/S30EA ribosomal protein, C-terminal domain"/>
    <property type="match status" value="1"/>
</dbReference>
<dbReference type="PATRIC" id="fig|1125712.3.peg.1482"/>
<evidence type="ECO:0000313" key="5">
    <source>
        <dbReference type="Proteomes" id="UP000016638"/>
    </source>
</evidence>
<dbReference type="NCBIfam" id="TIGR00741">
    <property type="entry name" value="yfiA"/>
    <property type="match status" value="1"/>
</dbReference>
<dbReference type="SUPFAM" id="SSF69754">
    <property type="entry name" value="Ribosome binding protein Y (YfiA homologue)"/>
    <property type="match status" value="1"/>
</dbReference>
<evidence type="ECO:0000256" key="1">
    <source>
        <dbReference type="ARBA" id="ARBA00022845"/>
    </source>
</evidence>
<reference evidence="4 5" key="1">
    <citation type="submission" date="2013-08" db="EMBL/GenBank/DDBJ databases">
        <authorList>
            <person name="Durkin A.S."/>
            <person name="Haft D.R."/>
            <person name="McCorrison J."/>
            <person name="Torralba M."/>
            <person name="Gillis M."/>
            <person name="Haft D.H."/>
            <person name="Methe B."/>
            <person name="Sutton G."/>
            <person name="Nelson K.E."/>
        </authorList>
    </citation>
    <scope>NUCLEOTIDE SEQUENCE [LARGE SCALE GENOMIC DNA]</scope>
    <source>
        <strain evidence="4 5">F0195</strain>
    </source>
</reference>
<dbReference type="AlphaFoldDB" id="U2V5I7"/>
<accession>U2V5I7</accession>
<comment type="subcellular location">
    <subcellularLocation>
        <location evidence="2">Cytoplasm</location>
    </subcellularLocation>
</comment>
<dbReference type="OrthoDB" id="9794975at2"/>
<dbReference type="PANTHER" id="PTHR33231">
    <property type="entry name" value="30S RIBOSOMAL PROTEIN"/>
    <property type="match status" value="1"/>
</dbReference>
<dbReference type="CDD" id="cd00552">
    <property type="entry name" value="RaiA"/>
    <property type="match status" value="1"/>
</dbReference>
<dbReference type="RefSeq" id="WP_021726416.1">
    <property type="nucleotide sequence ID" value="NZ_AWEZ01000050.1"/>
</dbReference>
<dbReference type="InterPro" id="IPR032528">
    <property type="entry name" value="Ribosom_S30AE_C"/>
</dbReference>
<evidence type="ECO:0000256" key="2">
    <source>
        <dbReference type="HAMAP-Rule" id="MF_00839"/>
    </source>
</evidence>
<comment type="similarity">
    <text evidence="2">Belongs to the HPF/YfiA ribosome-associated protein family. Long HPF subfamily.</text>
</comment>
<keyword evidence="1 2" id="KW-0810">Translation regulation</keyword>
<dbReference type="HAMAP" id="MF_00839">
    <property type="entry name" value="HPF"/>
    <property type="match status" value="1"/>
</dbReference>
<dbReference type="PANTHER" id="PTHR33231:SF1">
    <property type="entry name" value="30S RIBOSOMAL PROTEIN"/>
    <property type="match status" value="1"/>
</dbReference>
<comment type="function">
    <text evidence="2">Required for dimerization of active 70S ribosomes into 100S ribosomes in stationary phase; 100S ribosomes are translationally inactive and sometimes present during exponential growth.</text>
</comment>
<dbReference type="InterPro" id="IPR034694">
    <property type="entry name" value="HPF_long/plastid"/>
</dbReference>
<name>U2V5I7_9ACTN</name>
<dbReference type="InterPro" id="IPR038416">
    <property type="entry name" value="Ribosom_S30AE_C_sf"/>
</dbReference>
<feature type="domain" description="Sigma 54 modulation/S30EA ribosomal protein C-terminal" evidence="3">
    <location>
        <begin position="131"/>
        <end position="186"/>
    </location>
</feature>
<keyword evidence="5" id="KW-1185">Reference proteome</keyword>
<keyword evidence="2" id="KW-0963">Cytoplasm</keyword>
<dbReference type="eggNOG" id="COG1544">
    <property type="taxonomic scope" value="Bacteria"/>
</dbReference>
<dbReference type="InterPro" id="IPR050574">
    <property type="entry name" value="HPF/YfiA_ribosome-assoc"/>
</dbReference>
<dbReference type="GO" id="GO:0043024">
    <property type="term" value="F:ribosomal small subunit binding"/>
    <property type="evidence" value="ECO:0007669"/>
    <property type="project" value="TreeGrafter"/>
</dbReference>
<dbReference type="InterPro" id="IPR003489">
    <property type="entry name" value="RHF/RaiA"/>
</dbReference>
<gene>
    <name evidence="4" type="primary">raiA</name>
    <name evidence="2" type="synonym">hpf</name>
    <name evidence="4" type="ORF">HMPREF1316_1767</name>
</gene>
<proteinExistence type="inferred from homology"/>
<protein>
    <recommendedName>
        <fullName evidence="2">Ribosome hibernation promoting factor</fullName>
        <shortName evidence="2">HPF</shortName>
    </recommendedName>
</protein>
<comment type="caution">
    <text evidence="4">The sequence shown here is derived from an EMBL/GenBank/DDBJ whole genome shotgun (WGS) entry which is preliminary data.</text>
</comment>
<organism evidence="4 5">
    <name type="scientific">Olsenella profusa F0195</name>
    <dbReference type="NCBI Taxonomy" id="1125712"/>
    <lineage>
        <taxon>Bacteria</taxon>
        <taxon>Bacillati</taxon>
        <taxon>Actinomycetota</taxon>
        <taxon>Coriobacteriia</taxon>
        <taxon>Coriobacteriales</taxon>
        <taxon>Atopobiaceae</taxon>
        <taxon>Olsenella</taxon>
    </lineage>
</organism>
<comment type="subunit">
    <text evidence="2">Interacts with 100S ribosomes.</text>
</comment>
<dbReference type="Pfam" id="PF16321">
    <property type="entry name" value="Ribosom_S30AE_C"/>
    <property type="match status" value="1"/>
</dbReference>
<sequence>MVDIKITGRKVSITDGMREHVTDKVGGALKVFDISPMSCDVVLRVGRNRSNPDRKTCEITVFVRDAVVRVEASQEDMYVAIDEAAEKVTRQLRKYKTRVIDHTRRSAGARGDVAPEGIGDLSSLIEPPKEEDNLLVREKYIDLKPMSEEQALVQTDLLGHDFYVFENANTGLINVIYHRNNGGYGIIKPKVETNDEA</sequence>
<dbReference type="STRING" id="1125712.HMPREF1316_1767"/>
<dbReference type="GO" id="GO:0022627">
    <property type="term" value="C:cytosolic small ribosomal subunit"/>
    <property type="evidence" value="ECO:0007669"/>
    <property type="project" value="TreeGrafter"/>
</dbReference>
<dbReference type="Pfam" id="PF02482">
    <property type="entry name" value="Ribosomal_S30AE"/>
    <property type="match status" value="1"/>
</dbReference>
<dbReference type="EMBL" id="AWEZ01000050">
    <property type="protein sequence ID" value="ERL07906.1"/>
    <property type="molecule type" value="Genomic_DNA"/>
</dbReference>
<dbReference type="InterPro" id="IPR036567">
    <property type="entry name" value="RHF-like"/>
</dbReference>